<feature type="signal peptide" evidence="1">
    <location>
        <begin position="1"/>
        <end position="19"/>
    </location>
</feature>
<dbReference type="Proteomes" id="UP000799429">
    <property type="component" value="Unassembled WGS sequence"/>
</dbReference>
<feature type="chain" id="PRO_5040451565" evidence="1">
    <location>
        <begin position="20"/>
        <end position="297"/>
    </location>
</feature>
<protein>
    <submittedName>
        <fullName evidence="2">Uncharacterized protein</fullName>
    </submittedName>
</protein>
<sequence>MIFQTFTFFFLYLAVFINAQEGYVGYRLTSDGDPDSVIYETANTNSNETMYTEPDVYLNASVHVGEISILVANLSAKINVDAQVLNLLKFNAGVDAHVDRVSLIIQNVTAFVTLEARLANLVKMIDSVLDSIDLNPILVTLGQGIENITDAVGGVLDGGSSNEDTANLEGRGIPLSFAMVHNILYSVNDYSGQTHTNRILDSDGSIIEQFLDNDGTVSGQRTIGSYLNDMTPNGFNHTVEISGEEYKVFEYVYQPIVGVEKLCAIYMNDEGNVVDTRILVESAAGGSSTIGGEFELA</sequence>
<evidence type="ECO:0000256" key="1">
    <source>
        <dbReference type="SAM" id="SignalP"/>
    </source>
</evidence>
<keyword evidence="1" id="KW-0732">Signal</keyword>
<name>A0A9P4VP47_9PEZI</name>
<proteinExistence type="predicted"/>
<dbReference type="EMBL" id="MU006104">
    <property type="protein sequence ID" value="KAF2836382.1"/>
    <property type="molecule type" value="Genomic_DNA"/>
</dbReference>
<evidence type="ECO:0000313" key="3">
    <source>
        <dbReference type="Proteomes" id="UP000799429"/>
    </source>
</evidence>
<dbReference type="OrthoDB" id="4148174at2759"/>
<dbReference type="AlphaFoldDB" id="A0A9P4VP47"/>
<evidence type="ECO:0000313" key="2">
    <source>
        <dbReference type="EMBL" id="KAF2836382.1"/>
    </source>
</evidence>
<organism evidence="2 3">
    <name type="scientific">Patellaria atrata CBS 101060</name>
    <dbReference type="NCBI Taxonomy" id="1346257"/>
    <lineage>
        <taxon>Eukaryota</taxon>
        <taxon>Fungi</taxon>
        <taxon>Dikarya</taxon>
        <taxon>Ascomycota</taxon>
        <taxon>Pezizomycotina</taxon>
        <taxon>Dothideomycetes</taxon>
        <taxon>Dothideomycetes incertae sedis</taxon>
        <taxon>Patellariales</taxon>
        <taxon>Patellariaceae</taxon>
        <taxon>Patellaria</taxon>
    </lineage>
</organism>
<accession>A0A9P4VP47</accession>
<reference evidence="2" key="1">
    <citation type="journal article" date="2020" name="Stud. Mycol.">
        <title>101 Dothideomycetes genomes: a test case for predicting lifestyles and emergence of pathogens.</title>
        <authorList>
            <person name="Haridas S."/>
            <person name="Albert R."/>
            <person name="Binder M."/>
            <person name="Bloem J."/>
            <person name="Labutti K."/>
            <person name="Salamov A."/>
            <person name="Andreopoulos B."/>
            <person name="Baker S."/>
            <person name="Barry K."/>
            <person name="Bills G."/>
            <person name="Bluhm B."/>
            <person name="Cannon C."/>
            <person name="Castanera R."/>
            <person name="Culley D."/>
            <person name="Daum C."/>
            <person name="Ezra D."/>
            <person name="Gonzalez J."/>
            <person name="Henrissat B."/>
            <person name="Kuo A."/>
            <person name="Liang C."/>
            <person name="Lipzen A."/>
            <person name="Lutzoni F."/>
            <person name="Magnuson J."/>
            <person name="Mondo S."/>
            <person name="Nolan M."/>
            <person name="Ohm R."/>
            <person name="Pangilinan J."/>
            <person name="Park H.-J."/>
            <person name="Ramirez L."/>
            <person name="Alfaro M."/>
            <person name="Sun H."/>
            <person name="Tritt A."/>
            <person name="Yoshinaga Y."/>
            <person name="Zwiers L.-H."/>
            <person name="Turgeon B."/>
            <person name="Goodwin S."/>
            <person name="Spatafora J."/>
            <person name="Crous P."/>
            <person name="Grigoriev I."/>
        </authorList>
    </citation>
    <scope>NUCLEOTIDE SEQUENCE</scope>
    <source>
        <strain evidence="2">CBS 101060</strain>
    </source>
</reference>
<comment type="caution">
    <text evidence="2">The sequence shown here is derived from an EMBL/GenBank/DDBJ whole genome shotgun (WGS) entry which is preliminary data.</text>
</comment>
<gene>
    <name evidence="2" type="ORF">M501DRAFT_987543</name>
</gene>
<keyword evidence="3" id="KW-1185">Reference proteome</keyword>